<accession>A0A803QV37</accession>
<reference evidence="1" key="2">
    <citation type="submission" date="2021-03" db="UniProtKB">
        <authorList>
            <consortium name="EnsemblPlants"/>
        </authorList>
    </citation>
    <scope>IDENTIFICATION</scope>
</reference>
<dbReference type="EMBL" id="UZAU01000234">
    <property type="status" value="NOT_ANNOTATED_CDS"/>
    <property type="molecule type" value="Genomic_DNA"/>
</dbReference>
<protein>
    <submittedName>
        <fullName evidence="1">Uncharacterized protein</fullName>
    </submittedName>
</protein>
<evidence type="ECO:0000313" key="1">
    <source>
        <dbReference type="EnsemblPlants" id="cds.novel_model_1741_5bd9a17a"/>
    </source>
</evidence>
<keyword evidence="2" id="KW-1185">Reference proteome</keyword>
<evidence type="ECO:0000313" key="2">
    <source>
        <dbReference type="Proteomes" id="UP000596661"/>
    </source>
</evidence>
<proteinExistence type="predicted"/>
<dbReference type="EnsemblPlants" id="novel_model_1741_5bd9a17a">
    <property type="protein sequence ID" value="cds.novel_model_1741_5bd9a17a"/>
    <property type="gene ID" value="novel_gene_955_5bd9a17a"/>
</dbReference>
<reference evidence="1" key="1">
    <citation type="submission" date="2018-11" db="EMBL/GenBank/DDBJ databases">
        <authorList>
            <person name="Grassa J C."/>
        </authorList>
    </citation>
    <scope>NUCLEOTIDE SEQUENCE [LARGE SCALE GENOMIC DNA]</scope>
</reference>
<sequence>MILSHPLLLVSYHLAHLLTYRHYLSSRISFRQGRPSCRRCFLPGIQSESQLAFGPMPLPPLYAGVTHQARRQQVS</sequence>
<dbReference type="Gramene" id="novel_model_1741_5bd9a17a">
    <property type="protein sequence ID" value="cds.novel_model_1741_5bd9a17a"/>
    <property type="gene ID" value="novel_gene_955_5bd9a17a"/>
</dbReference>
<dbReference type="Proteomes" id="UP000596661">
    <property type="component" value="Chromosome 2"/>
</dbReference>
<organism evidence="1 2">
    <name type="scientific">Cannabis sativa</name>
    <name type="common">Hemp</name>
    <name type="synonym">Marijuana</name>
    <dbReference type="NCBI Taxonomy" id="3483"/>
    <lineage>
        <taxon>Eukaryota</taxon>
        <taxon>Viridiplantae</taxon>
        <taxon>Streptophyta</taxon>
        <taxon>Embryophyta</taxon>
        <taxon>Tracheophyta</taxon>
        <taxon>Spermatophyta</taxon>
        <taxon>Magnoliopsida</taxon>
        <taxon>eudicotyledons</taxon>
        <taxon>Gunneridae</taxon>
        <taxon>Pentapetalae</taxon>
        <taxon>rosids</taxon>
        <taxon>fabids</taxon>
        <taxon>Rosales</taxon>
        <taxon>Cannabaceae</taxon>
        <taxon>Cannabis</taxon>
    </lineage>
</organism>
<dbReference type="AlphaFoldDB" id="A0A803QV37"/>
<name>A0A803QV37_CANSA</name>